<keyword evidence="9" id="KW-0862">Zinc</keyword>
<dbReference type="InterPro" id="IPR013083">
    <property type="entry name" value="Znf_RING/FYVE/PHD"/>
</dbReference>
<dbReference type="RefSeq" id="XP_015191122.1">
    <property type="nucleotide sequence ID" value="XM_015335636.1"/>
</dbReference>
<dbReference type="Pfam" id="PF00443">
    <property type="entry name" value="UCH"/>
    <property type="match status" value="1"/>
</dbReference>
<dbReference type="EC" id="3.4.19.12" evidence="15"/>
<protein>
    <recommendedName>
        <fullName evidence="15">Ubiquitin carboxyl-terminal hydrolase</fullName>
        <ecNumber evidence="15">3.4.19.12</ecNumber>
    </recommendedName>
</protein>
<feature type="domain" description="USP" evidence="17">
    <location>
        <begin position="305"/>
        <end position="638"/>
    </location>
</feature>
<evidence type="ECO:0000256" key="4">
    <source>
        <dbReference type="ARBA" id="ARBA00022723"/>
    </source>
</evidence>
<dbReference type="InterPro" id="IPR050185">
    <property type="entry name" value="Ub_carboxyl-term_hydrolase"/>
</dbReference>
<evidence type="ECO:0000256" key="1">
    <source>
        <dbReference type="ARBA" id="ARBA00000707"/>
    </source>
</evidence>
<evidence type="ECO:0000256" key="11">
    <source>
        <dbReference type="ARBA" id="ARBA00023163"/>
    </source>
</evidence>
<dbReference type="PANTHER" id="PTHR21646:SF33">
    <property type="entry name" value="UBIQUITIN CARBOXYL-TERMINAL HYDROLASE 22"/>
    <property type="match status" value="1"/>
</dbReference>
<dbReference type="GeneID" id="107074312"/>
<dbReference type="PROSITE" id="PS50271">
    <property type="entry name" value="ZF_UBP"/>
    <property type="match status" value="1"/>
</dbReference>
<feature type="domain" description="UBP-type" evidence="18">
    <location>
        <begin position="150"/>
        <end position="268"/>
    </location>
</feature>
<evidence type="ECO:0000256" key="5">
    <source>
        <dbReference type="ARBA" id="ARBA00022771"/>
    </source>
</evidence>
<evidence type="ECO:0000256" key="12">
    <source>
        <dbReference type="ARBA" id="ARBA00023242"/>
    </source>
</evidence>
<feature type="compositionally biased region" description="Basic and acidic residues" evidence="16">
    <location>
        <begin position="111"/>
        <end position="138"/>
    </location>
</feature>
<evidence type="ECO:0000259" key="18">
    <source>
        <dbReference type="PROSITE" id="PS50271"/>
    </source>
</evidence>
<dbReference type="CDD" id="cd02660">
    <property type="entry name" value="Peptidase_C19D"/>
    <property type="match status" value="1"/>
</dbReference>
<keyword evidence="6 15" id="KW-0833">Ubl conjugation pathway</keyword>
<dbReference type="GO" id="GO:0016787">
    <property type="term" value="F:hydrolase activity"/>
    <property type="evidence" value="ECO:0007669"/>
    <property type="project" value="UniProtKB-KW"/>
</dbReference>
<evidence type="ECO:0000256" key="15">
    <source>
        <dbReference type="RuleBase" id="RU366025"/>
    </source>
</evidence>
<sequence length="648" mass="73193">MSTTRALLPKPACYSPRTGVSSIVASVGVAEQALHVGGSVASAAAAVVVGSPSCASRRWEASTLISSRSTLSDSLVKKRKRRRDNTKDKLPYDPRIPVKDSPVVKQLRELFDKKRQGEQEEDRGDKKDDDVEVEEAHQPRSSCRLEMSDHGCIHLNNFKAAKGIQPYKVIHSYFVTSLSTEARIRKAVSCLCHTCNTYKDRLHSCLHCIFFGCYVKGHIQEHAKTKKHFLAVDLSYGNILCFQCGDYVYDRELLSVAKGQWSQLAKSLSFGEFYRTWEPTQIEAELLRKHPRRRRVVENSTIGLRGLINLGSTCFMNCIVQALIHTPLLRDYFLADRHHCPQPSRCLVCEVSHLFQEFYSGSKTPVTLHKLLHLIWTHARHLAGYEQQDAHEFFIATLDVLHRHCEAAPILVKDNPHHCNCIIDQIFTGGLQSDVVCQACNGVSTTIDPFWDISLDLGPAAGASGSDNSGPPTSLLDCLERFTRAEHLGSSAKIKCSNCETYQESTKQLTMKQLPIVASFHLKRFEHSSIQDKKISTFISFPEQLDMTPFMSHRRNGNNNSSMIAGLPKNGEDMTFSDNRYSLFAVINHEGSLETGHYTAFIRQQRDQWFKCDDHLITRAKLKDVLTSEGYLLFYHKQILEYGRNSRV</sequence>
<keyword evidence="5 14" id="KW-0863">Zinc-finger</keyword>
<comment type="catalytic activity">
    <reaction evidence="1 15">
        <text>Thiol-dependent hydrolysis of ester, thioester, amide, peptide and isopeptide bonds formed by the C-terminal Gly of ubiquitin (a 76-residue protein attached to proteins as an intracellular targeting signal).</text>
        <dbReference type="EC" id="3.4.19.12"/>
    </reaction>
</comment>
<reference evidence="20" key="1">
    <citation type="submission" date="2025-08" db="UniProtKB">
        <authorList>
            <consortium name="RefSeq"/>
        </authorList>
    </citation>
    <scope>IDENTIFICATION</scope>
    <source>
        <tissue evidence="20">Whole body</tissue>
    </source>
</reference>
<dbReference type="PROSITE" id="PS00972">
    <property type="entry name" value="USP_1"/>
    <property type="match status" value="1"/>
</dbReference>
<keyword evidence="7 15" id="KW-0378">Hydrolase</keyword>
<evidence type="ECO:0000313" key="19">
    <source>
        <dbReference type="Proteomes" id="UP000694924"/>
    </source>
</evidence>
<dbReference type="Gene3D" id="3.90.70.10">
    <property type="entry name" value="Cysteine proteinases"/>
    <property type="match status" value="1"/>
</dbReference>
<keyword evidence="3 15" id="KW-0645">Protease</keyword>
<feature type="region of interest" description="Disordered" evidence="16">
    <location>
        <begin position="72"/>
        <end position="98"/>
    </location>
</feature>
<keyword evidence="10" id="KW-0805">Transcription regulation</keyword>
<keyword evidence="19" id="KW-1185">Reference proteome</keyword>
<evidence type="ECO:0000313" key="20">
    <source>
        <dbReference type="RefSeq" id="XP_015191122.1"/>
    </source>
</evidence>
<evidence type="ECO:0000256" key="3">
    <source>
        <dbReference type="ARBA" id="ARBA00022670"/>
    </source>
</evidence>
<evidence type="ECO:0000259" key="17">
    <source>
        <dbReference type="PROSITE" id="PS50235"/>
    </source>
</evidence>
<evidence type="ECO:0000256" key="8">
    <source>
        <dbReference type="ARBA" id="ARBA00022807"/>
    </source>
</evidence>
<evidence type="ECO:0000256" key="7">
    <source>
        <dbReference type="ARBA" id="ARBA00022801"/>
    </source>
</evidence>
<accession>A0ABM1JF84</accession>
<feature type="region of interest" description="Disordered" evidence="16">
    <location>
        <begin position="111"/>
        <end position="142"/>
    </location>
</feature>
<comment type="similarity">
    <text evidence="13">Belongs to the peptidase C19 family. UBP8 subfamily.</text>
</comment>
<evidence type="ECO:0000256" key="13">
    <source>
        <dbReference type="ARBA" id="ARBA00038490"/>
    </source>
</evidence>
<dbReference type="InterPro" id="IPR001394">
    <property type="entry name" value="Peptidase_C19_UCH"/>
</dbReference>
<evidence type="ECO:0000256" key="16">
    <source>
        <dbReference type="SAM" id="MobiDB-lite"/>
    </source>
</evidence>
<gene>
    <name evidence="20" type="primary">LOC107074312</name>
</gene>
<dbReference type="Gene3D" id="3.30.40.10">
    <property type="entry name" value="Zinc/RING finger domain, C3HC4 (zinc finger)"/>
    <property type="match status" value="1"/>
</dbReference>
<evidence type="ECO:0000256" key="9">
    <source>
        <dbReference type="ARBA" id="ARBA00022833"/>
    </source>
</evidence>
<keyword evidence="12" id="KW-0539">Nucleus</keyword>
<dbReference type="Pfam" id="PF02148">
    <property type="entry name" value="zf-UBP"/>
    <property type="match status" value="1"/>
</dbReference>
<evidence type="ECO:0000256" key="10">
    <source>
        <dbReference type="ARBA" id="ARBA00023015"/>
    </source>
</evidence>
<dbReference type="Proteomes" id="UP000694924">
    <property type="component" value="Unplaced"/>
</dbReference>
<evidence type="ECO:0000256" key="2">
    <source>
        <dbReference type="ARBA" id="ARBA00004123"/>
    </source>
</evidence>
<keyword evidence="4" id="KW-0479">Metal-binding</keyword>
<proteinExistence type="inferred from homology"/>
<dbReference type="PANTHER" id="PTHR21646">
    <property type="entry name" value="UBIQUITIN CARBOXYL-TERMINAL HYDROLASE"/>
    <property type="match status" value="1"/>
</dbReference>
<feature type="compositionally biased region" description="Basic and acidic residues" evidence="16">
    <location>
        <begin position="85"/>
        <end position="98"/>
    </location>
</feature>
<dbReference type="InterPro" id="IPR028889">
    <property type="entry name" value="USP"/>
</dbReference>
<organism evidence="19 20">
    <name type="scientific">Polistes dominula</name>
    <name type="common">European paper wasp</name>
    <name type="synonym">Vespa dominula</name>
    <dbReference type="NCBI Taxonomy" id="743375"/>
    <lineage>
        <taxon>Eukaryota</taxon>
        <taxon>Metazoa</taxon>
        <taxon>Ecdysozoa</taxon>
        <taxon>Arthropoda</taxon>
        <taxon>Hexapoda</taxon>
        <taxon>Insecta</taxon>
        <taxon>Pterygota</taxon>
        <taxon>Neoptera</taxon>
        <taxon>Endopterygota</taxon>
        <taxon>Hymenoptera</taxon>
        <taxon>Apocrita</taxon>
        <taxon>Aculeata</taxon>
        <taxon>Vespoidea</taxon>
        <taxon>Vespidae</taxon>
        <taxon>Polistinae</taxon>
        <taxon>Polistini</taxon>
        <taxon>Polistes</taxon>
    </lineage>
</organism>
<dbReference type="SUPFAM" id="SSF57850">
    <property type="entry name" value="RING/U-box"/>
    <property type="match status" value="1"/>
</dbReference>
<dbReference type="PROSITE" id="PS50235">
    <property type="entry name" value="USP_3"/>
    <property type="match status" value="1"/>
</dbReference>
<evidence type="ECO:0000256" key="6">
    <source>
        <dbReference type="ARBA" id="ARBA00022786"/>
    </source>
</evidence>
<keyword evidence="11" id="KW-0804">Transcription</keyword>
<dbReference type="InterPro" id="IPR001607">
    <property type="entry name" value="Znf_UBP"/>
</dbReference>
<keyword evidence="8 15" id="KW-0788">Thiol protease</keyword>
<comment type="subcellular location">
    <subcellularLocation>
        <location evidence="2">Nucleus</location>
    </subcellularLocation>
</comment>
<dbReference type="InterPro" id="IPR018200">
    <property type="entry name" value="USP_CS"/>
</dbReference>
<name>A0ABM1JF84_POLDO</name>
<dbReference type="SUPFAM" id="SSF54001">
    <property type="entry name" value="Cysteine proteinases"/>
    <property type="match status" value="1"/>
</dbReference>
<dbReference type="PROSITE" id="PS00973">
    <property type="entry name" value="USP_2"/>
    <property type="match status" value="1"/>
</dbReference>
<dbReference type="InterPro" id="IPR038765">
    <property type="entry name" value="Papain-like_cys_pep_sf"/>
</dbReference>
<evidence type="ECO:0000256" key="14">
    <source>
        <dbReference type="PROSITE-ProRule" id="PRU00502"/>
    </source>
</evidence>